<dbReference type="EMBL" id="JAEVHI010000002">
    <property type="protein sequence ID" value="KAG5299033.1"/>
    <property type="molecule type" value="Genomic_DNA"/>
</dbReference>
<name>A0A8H7YZ66_AJECA</name>
<dbReference type="OrthoDB" id="4182425at2759"/>
<protein>
    <submittedName>
        <fullName evidence="2">Uncharacterized protein</fullName>
    </submittedName>
</protein>
<evidence type="ECO:0000313" key="2">
    <source>
        <dbReference type="EMBL" id="KAG5299033.1"/>
    </source>
</evidence>
<feature type="compositionally biased region" description="Basic and acidic residues" evidence="1">
    <location>
        <begin position="129"/>
        <end position="171"/>
    </location>
</feature>
<evidence type="ECO:0000256" key="1">
    <source>
        <dbReference type="SAM" id="MobiDB-lite"/>
    </source>
</evidence>
<feature type="region of interest" description="Disordered" evidence="1">
    <location>
        <begin position="295"/>
        <end position="392"/>
    </location>
</feature>
<feature type="compositionally biased region" description="Polar residues" evidence="1">
    <location>
        <begin position="295"/>
        <end position="304"/>
    </location>
</feature>
<proteinExistence type="predicted"/>
<organism evidence="2 3">
    <name type="scientific">Ajellomyces capsulatus</name>
    <name type="common">Darling's disease fungus</name>
    <name type="synonym">Histoplasma capsulatum</name>
    <dbReference type="NCBI Taxonomy" id="5037"/>
    <lineage>
        <taxon>Eukaryota</taxon>
        <taxon>Fungi</taxon>
        <taxon>Dikarya</taxon>
        <taxon>Ascomycota</taxon>
        <taxon>Pezizomycotina</taxon>
        <taxon>Eurotiomycetes</taxon>
        <taxon>Eurotiomycetidae</taxon>
        <taxon>Onygenales</taxon>
        <taxon>Ajellomycetaceae</taxon>
        <taxon>Histoplasma</taxon>
    </lineage>
</organism>
<feature type="compositionally biased region" description="Basic and acidic residues" evidence="1">
    <location>
        <begin position="357"/>
        <end position="369"/>
    </location>
</feature>
<accession>A0A8H7YZ66</accession>
<dbReference type="AlphaFoldDB" id="A0A8H7YZ66"/>
<dbReference type="VEuPathDB" id="FungiDB:I7I52_09202"/>
<reference evidence="2 3" key="1">
    <citation type="submission" date="2021-01" db="EMBL/GenBank/DDBJ databases">
        <title>Chromosome-level genome assembly of a human fungal pathogen reveals clustering of transcriptionally co-regulated genes.</title>
        <authorList>
            <person name="Voorhies M."/>
            <person name="Cohen S."/>
            <person name="Shea T.P."/>
            <person name="Petrus S."/>
            <person name="Munoz J.F."/>
            <person name="Poplawski S."/>
            <person name="Goldman W.E."/>
            <person name="Michael T."/>
            <person name="Cuomo C.A."/>
            <person name="Sil A."/>
            <person name="Beyhan S."/>
        </authorList>
    </citation>
    <scope>NUCLEOTIDE SEQUENCE [LARGE SCALE GENOMIC DNA]</scope>
    <source>
        <strain evidence="2 3">G184AR</strain>
    </source>
</reference>
<dbReference type="Proteomes" id="UP000670092">
    <property type="component" value="Unassembled WGS sequence"/>
</dbReference>
<feature type="region of interest" description="Disordered" evidence="1">
    <location>
        <begin position="129"/>
        <end position="228"/>
    </location>
</feature>
<evidence type="ECO:0000313" key="3">
    <source>
        <dbReference type="Proteomes" id="UP000670092"/>
    </source>
</evidence>
<sequence length="392" mass="43464">MGHAGIIIFYNFHHCFCPVHLFCSVLPNHEQVVQRSVLPLLIFFFQNFSSPMIPITHQTYLASKIQLPAMTNDSGSRASRQSLDADFGVGESNKPRGGPWTAEVKSGDYGRYAACDPVHSGRACDKQQEAIDAERGPFKSKQRQEYLRKTEREREGSKPGEKRKSMSDDGRPQLADSASNPGAWNALSAADSGRDATSLSDKGPEHCNISGRHLVARGDESNAQIPKPYDTRKRQYQGANVNLENPIRAVVKRPHEVEGCKGGKEKPVTTLKLKWTDKTGTTFFWQLRTQEGKDTSVTSGSYFSGSEGPGPLYADRRESGGMTPASKRTLLPQPQRPGGDMFDVSRGARSTISARGNKGDTRRSRREQGLCRPRRESRRLAGYTPEYERLCG</sequence>
<comment type="caution">
    <text evidence="2">The sequence shown here is derived from an EMBL/GenBank/DDBJ whole genome shotgun (WGS) entry which is preliminary data.</text>
</comment>
<gene>
    <name evidence="2" type="ORF">I7I52_09202</name>
</gene>